<evidence type="ECO:0000313" key="4">
    <source>
        <dbReference type="WBParaSite" id="HCON_00052550-00001"/>
    </source>
</evidence>
<feature type="compositionally biased region" description="Basic and acidic residues" evidence="1">
    <location>
        <begin position="11"/>
        <end position="20"/>
    </location>
</feature>
<keyword evidence="2" id="KW-0472">Membrane</keyword>
<feature type="region of interest" description="Disordered" evidence="1">
    <location>
        <begin position="1"/>
        <end position="20"/>
    </location>
</feature>
<proteinExistence type="predicted"/>
<reference evidence="4" key="1">
    <citation type="submission" date="2020-12" db="UniProtKB">
        <authorList>
            <consortium name="WormBaseParasite"/>
        </authorList>
    </citation>
    <scope>IDENTIFICATION</scope>
    <source>
        <strain evidence="4">MHco3</strain>
    </source>
</reference>
<evidence type="ECO:0000256" key="2">
    <source>
        <dbReference type="SAM" id="Phobius"/>
    </source>
</evidence>
<evidence type="ECO:0000313" key="3">
    <source>
        <dbReference type="Proteomes" id="UP000025227"/>
    </source>
</evidence>
<keyword evidence="3" id="KW-1185">Reference proteome</keyword>
<feature type="transmembrane region" description="Helical" evidence="2">
    <location>
        <begin position="192"/>
        <end position="213"/>
    </location>
</feature>
<protein>
    <submittedName>
        <fullName evidence="4">RING-CH-type domain-containing protein</fullName>
    </submittedName>
</protein>
<organism evidence="3 4">
    <name type="scientific">Haemonchus contortus</name>
    <name type="common">Barber pole worm</name>
    <dbReference type="NCBI Taxonomy" id="6289"/>
    <lineage>
        <taxon>Eukaryota</taxon>
        <taxon>Metazoa</taxon>
        <taxon>Ecdysozoa</taxon>
        <taxon>Nematoda</taxon>
        <taxon>Chromadorea</taxon>
        <taxon>Rhabditida</taxon>
        <taxon>Rhabditina</taxon>
        <taxon>Rhabditomorpha</taxon>
        <taxon>Strongyloidea</taxon>
        <taxon>Trichostrongylidae</taxon>
        <taxon>Haemonchus</taxon>
    </lineage>
</organism>
<dbReference type="AlphaFoldDB" id="A0A7I5E7Q2"/>
<accession>A0A7I5E7Q2</accession>
<name>A0A7I5E7Q2_HAECO</name>
<keyword evidence="2" id="KW-1133">Transmembrane helix</keyword>
<dbReference type="Proteomes" id="UP000025227">
    <property type="component" value="Unplaced"/>
</dbReference>
<dbReference type="OrthoDB" id="5857557at2759"/>
<dbReference type="WBParaSite" id="HCON_00052550-00001">
    <property type="protein sequence ID" value="HCON_00052550-00001"/>
    <property type="gene ID" value="HCON_00052550"/>
</dbReference>
<keyword evidence="2" id="KW-0812">Transmembrane</keyword>
<sequence length="346" mass="39198">MAQAEGGPSSADHEQETVENPREMAQLLNSSSSTTLRSNGSQLIVERGPKCLLCHETITVPQERFKPCSCGNIYTHTFCALNDEKWLSRKCVSCGAGLRPPMNIPCSSSSSRTHVNNHSRTKCYICGATSPSPKSGFRSDLAMIRPCFCDVSCHHQCIAARVTTERRCKVCGVQYRYREYGSLWDFFMRYRYQYCCTVSVLLFLFSISAFAIIKSITKVERFSVARLILLLIGVVIFGSCLVFMWMCIKYTIMRRIPRFTTRYRQITVFNYEPSETSKPQIRIQPSDEKSQTVSLLGVDNTLEQCLTSCEIRPPSTWHASSTPIVEGSQLVAFSFDTPLDEKKQRK</sequence>
<feature type="transmembrane region" description="Helical" evidence="2">
    <location>
        <begin position="225"/>
        <end position="248"/>
    </location>
</feature>
<evidence type="ECO:0000256" key="1">
    <source>
        <dbReference type="SAM" id="MobiDB-lite"/>
    </source>
</evidence>